<gene>
    <name evidence="7" type="ORF">J2S41_007505</name>
</gene>
<dbReference type="GO" id="GO:0000272">
    <property type="term" value="P:polysaccharide catabolic process"/>
    <property type="evidence" value="ECO:0007669"/>
    <property type="project" value="UniProtKB-KW"/>
</dbReference>
<feature type="domain" description="Fibronectin type-III" evidence="6">
    <location>
        <begin position="610"/>
        <end position="700"/>
    </location>
</feature>
<comment type="caution">
    <text evidence="7">The sequence shown here is derived from an EMBL/GenBank/DDBJ whole genome shotgun (WGS) entry which is preliminary data.</text>
</comment>
<dbReference type="EMBL" id="JAVDYB010000001">
    <property type="protein sequence ID" value="MDR7280727.1"/>
    <property type="molecule type" value="Genomic_DNA"/>
</dbReference>
<evidence type="ECO:0000259" key="6">
    <source>
        <dbReference type="PROSITE" id="PS50853"/>
    </source>
</evidence>
<evidence type="ECO:0000313" key="8">
    <source>
        <dbReference type="Proteomes" id="UP001183643"/>
    </source>
</evidence>
<feature type="domain" description="Fibronectin type-III" evidence="6">
    <location>
        <begin position="704"/>
        <end position="791"/>
    </location>
</feature>
<dbReference type="InterPro" id="IPR003961">
    <property type="entry name" value="FN3_dom"/>
</dbReference>
<dbReference type="AlphaFoldDB" id="A0AAE3YXR4"/>
<keyword evidence="3" id="KW-0119">Carbohydrate metabolism</keyword>
<keyword evidence="5" id="KW-0732">Signal</keyword>
<organism evidence="7 8">
    <name type="scientific">Catenuloplanes atrovinosus</name>
    <dbReference type="NCBI Taxonomy" id="137266"/>
    <lineage>
        <taxon>Bacteria</taxon>
        <taxon>Bacillati</taxon>
        <taxon>Actinomycetota</taxon>
        <taxon>Actinomycetes</taxon>
        <taxon>Micromonosporales</taxon>
        <taxon>Micromonosporaceae</taxon>
        <taxon>Catenuloplanes</taxon>
    </lineage>
</organism>
<dbReference type="InterPro" id="IPR013783">
    <property type="entry name" value="Ig-like_fold"/>
</dbReference>
<dbReference type="Pfam" id="PF00041">
    <property type="entry name" value="fn3"/>
    <property type="match status" value="5"/>
</dbReference>
<evidence type="ECO:0000256" key="5">
    <source>
        <dbReference type="SAM" id="SignalP"/>
    </source>
</evidence>
<name>A0AAE3YXR4_9ACTN</name>
<dbReference type="CDD" id="cd00063">
    <property type="entry name" value="FN3"/>
    <property type="match status" value="6"/>
</dbReference>
<dbReference type="SMART" id="SM00060">
    <property type="entry name" value="FN3"/>
    <property type="match status" value="7"/>
</dbReference>
<feature type="domain" description="Fibronectin type-III" evidence="6">
    <location>
        <begin position="118"/>
        <end position="213"/>
    </location>
</feature>
<keyword evidence="1" id="KW-0677">Repeat</keyword>
<dbReference type="GO" id="GO:0016798">
    <property type="term" value="F:hydrolase activity, acting on glycosyl bonds"/>
    <property type="evidence" value="ECO:0007669"/>
    <property type="project" value="UniProtKB-KW"/>
</dbReference>
<evidence type="ECO:0000256" key="4">
    <source>
        <dbReference type="SAM" id="MobiDB-lite"/>
    </source>
</evidence>
<dbReference type="PANTHER" id="PTHR46708">
    <property type="entry name" value="TENASCIN"/>
    <property type="match status" value="1"/>
</dbReference>
<dbReference type="SUPFAM" id="SSF49265">
    <property type="entry name" value="Fibronectin type III"/>
    <property type="match status" value="5"/>
</dbReference>
<reference evidence="7" key="1">
    <citation type="submission" date="2023-07" db="EMBL/GenBank/DDBJ databases">
        <title>Sequencing the genomes of 1000 actinobacteria strains.</title>
        <authorList>
            <person name="Klenk H.-P."/>
        </authorList>
    </citation>
    <scope>NUCLEOTIDE SEQUENCE</scope>
    <source>
        <strain evidence="7">DSM 44707</strain>
    </source>
</reference>
<protein>
    <recommendedName>
        <fullName evidence="6">Fibronectin type-III domain-containing protein</fullName>
    </recommendedName>
</protein>
<feature type="signal peptide" evidence="5">
    <location>
        <begin position="1"/>
        <end position="20"/>
    </location>
</feature>
<evidence type="ECO:0000256" key="3">
    <source>
        <dbReference type="ARBA" id="ARBA00023326"/>
    </source>
</evidence>
<dbReference type="InterPro" id="IPR050991">
    <property type="entry name" value="ECM_Regulatory_Proteins"/>
</dbReference>
<dbReference type="Proteomes" id="UP001183643">
    <property type="component" value="Unassembled WGS sequence"/>
</dbReference>
<feature type="chain" id="PRO_5042207960" description="Fibronectin type-III domain-containing protein" evidence="5">
    <location>
        <begin position="21"/>
        <end position="896"/>
    </location>
</feature>
<evidence type="ECO:0000256" key="2">
    <source>
        <dbReference type="ARBA" id="ARBA00023295"/>
    </source>
</evidence>
<dbReference type="Gene3D" id="2.60.40.10">
    <property type="entry name" value="Immunoglobulins"/>
    <property type="match status" value="7"/>
</dbReference>
<dbReference type="RefSeq" id="WP_310375442.1">
    <property type="nucleotide sequence ID" value="NZ_JAVDYB010000001.1"/>
</dbReference>
<dbReference type="PROSITE" id="PS50853">
    <property type="entry name" value="FN3"/>
    <property type="match status" value="6"/>
</dbReference>
<feature type="domain" description="Fibronectin type-III" evidence="6">
    <location>
        <begin position="26"/>
        <end position="116"/>
    </location>
</feature>
<evidence type="ECO:0000313" key="7">
    <source>
        <dbReference type="EMBL" id="MDR7280727.1"/>
    </source>
</evidence>
<proteinExistence type="predicted"/>
<keyword evidence="8" id="KW-1185">Reference proteome</keyword>
<evidence type="ECO:0000256" key="1">
    <source>
        <dbReference type="ARBA" id="ARBA00022737"/>
    </source>
</evidence>
<keyword evidence="2" id="KW-0326">Glycosidase</keyword>
<dbReference type="InterPro" id="IPR036116">
    <property type="entry name" value="FN3_sf"/>
</dbReference>
<feature type="region of interest" description="Disordered" evidence="4">
    <location>
        <begin position="102"/>
        <end position="129"/>
    </location>
</feature>
<keyword evidence="3" id="KW-0624">Polysaccharide degradation</keyword>
<sequence>MARHVGVAGIAGAVVGSVLAAPALAVPVAPTALTVSPRAEAVWASWTAPPGTVDHYMAWAYDPGSQVDGSCMVTGTSCLIGGLDTGVAYTVRVAAYETDQASSKGAEAVSATTATPGPPSTPTAPTAAVTAPGKVSVTWGAGGGGIAAESFRVTSTPASAGCVPATPVGTNCTVTGLDPATSYTFRVTARGPGQTGTAVSDASPAVTPAVPNPPTDIVVNATTAVSGTGEARISWLPPATGGTVSSYTALVTGPGGFSDTCVETTDTYCDIAGLTDQATYNIRVFSNGAGESSQQQATATYIGGSPSAPDLLAATGVSPTGVTLNWDPTAAIGTAATNPYTVTVSPAATVPTTCVNAPAVTASCAISGLTPGVAYKFRVGAAGGTFGQSTYTSAFSVAARPARVENVKTSVEEGGTGRITWTLPQSDVVPSGINVYEATDLATNGAGATPIACVGGAAPPLVLSGKAVECILPVVSPGTTNFVVRTFGWSEGLPSTDFYSDSASTALAVGAPGRPYIQEAVAAGAGKATITLRRPAALGAGIESYLVTSAPDAKTCTAKYIASDDPTSCTIEGLTGGTSYTFTVKALGVGGNDDSPTVTSEAVLVGPPGVATSVTAKATENSSITVAWKPPADNTIPITSYTVRSTTGGLQCTVLATATPLQCVFDNLAAGSTYKFTVSANSQSAGSSDVTTESVTVGASAGGVPTGVQASANSGGLRVAWSAVAGVAKYQAMATANGKSTWCAAVGATNLSCTIKPLEASTEYTVAVRSVSAAGIPSAWSTEITAVTRKALPTIVWPATSPGGGGLKSSGGYVLYRNSRTTISGYGYLPGESVWVYLYTGATKVRVGGATVKADGTFATAITIPVNATRGGKRLLAGGWDADGDVRWQNAFITVR</sequence>
<keyword evidence="2" id="KW-0378">Hydrolase</keyword>
<accession>A0AAE3YXR4</accession>
<feature type="domain" description="Fibronectin type-III" evidence="6">
    <location>
        <begin position="308"/>
        <end position="402"/>
    </location>
</feature>
<dbReference type="PANTHER" id="PTHR46708:SF2">
    <property type="entry name" value="FIBRONECTIN TYPE-III DOMAIN-CONTAINING PROTEIN"/>
    <property type="match status" value="1"/>
</dbReference>
<feature type="domain" description="Fibronectin type-III" evidence="6">
    <location>
        <begin position="511"/>
        <end position="608"/>
    </location>
</feature>